<dbReference type="EMBL" id="JASCZI010213353">
    <property type="protein sequence ID" value="MED6201186.1"/>
    <property type="molecule type" value="Genomic_DNA"/>
</dbReference>
<organism evidence="1 2">
    <name type="scientific">Stylosanthes scabra</name>
    <dbReference type="NCBI Taxonomy" id="79078"/>
    <lineage>
        <taxon>Eukaryota</taxon>
        <taxon>Viridiplantae</taxon>
        <taxon>Streptophyta</taxon>
        <taxon>Embryophyta</taxon>
        <taxon>Tracheophyta</taxon>
        <taxon>Spermatophyta</taxon>
        <taxon>Magnoliopsida</taxon>
        <taxon>eudicotyledons</taxon>
        <taxon>Gunneridae</taxon>
        <taxon>Pentapetalae</taxon>
        <taxon>rosids</taxon>
        <taxon>fabids</taxon>
        <taxon>Fabales</taxon>
        <taxon>Fabaceae</taxon>
        <taxon>Papilionoideae</taxon>
        <taxon>50 kb inversion clade</taxon>
        <taxon>dalbergioids sensu lato</taxon>
        <taxon>Dalbergieae</taxon>
        <taxon>Pterocarpus clade</taxon>
        <taxon>Stylosanthes</taxon>
    </lineage>
</organism>
<accession>A0ABU6XUJ5</accession>
<reference evidence="1 2" key="1">
    <citation type="journal article" date="2023" name="Plants (Basel)">
        <title>Bridging the Gap: Combining Genomics and Transcriptomics Approaches to Understand Stylosanthes scabra, an Orphan Legume from the Brazilian Caatinga.</title>
        <authorList>
            <person name="Ferreira-Neto J.R.C."/>
            <person name="da Silva M.D."/>
            <person name="Binneck E."/>
            <person name="de Melo N.F."/>
            <person name="da Silva R.H."/>
            <person name="de Melo A.L.T.M."/>
            <person name="Pandolfi V."/>
            <person name="Bustamante F.O."/>
            <person name="Brasileiro-Vidal A.C."/>
            <person name="Benko-Iseppon A.M."/>
        </authorList>
    </citation>
    <scope>NUCLEOTIDE SEQUENCE [LARGE SCALE GENOMIC DNA]</scope>
    <source>
        <tissue evidence="1">Leaves</tissue>
    </source>
</reference>
<evidence type="ECO:0000313" key="2">
    <source>
        <dbReference type="Proteomes" id="UP001341840"/>
    </source>
</evidence>
<name>A0ABU6XUJ5_9FABA</name>
<protein>
    <submittedName>
        <fullName evidence="1">Uncharacterized protein</fullName>
    </submittedName>
</protein>
<sequence>MQAQPPPLPAALKSQPSPSSQHRCSVLSCCHAVTAFSCTAPSKPSPSRAVATSSSLHHLALSLIVHHRRSVTASTLCRRRQTCRPRLLLRKFVQQLINWVGSQTPPPYLHHLRVHSSNTDLLESIVGSVPHSWYAKDTQRINFSTLPWVVCSS</sequence>
<dbReference type="Proteomes" id="UP001341840">
    <property type="component" value="Unassembled WGS sequence"/>
</dbReference>
<comment type="caution">
    <text evidence="1">The sequence shown here is derived from an EMBL/GenBank/DDBJ whole genome shotgun (WGS) entry which is preliminary data.</text>
</comment>
<gene>
    <name evidence="1" type="ORF">PIB30_092418</name>
</gene>
<proteinExistence type="predicted"/>
<keyword evidence="2" id="KW-1185">Reference proteome</keyword>
<evidence type="ECO:0000313" key="1">
    <source>
        <dbReference type="EMBL" id="MED6201186.1"/>
    </source>
</evidence>